<sequence length="171" mass="19593">MEWLFLFTAGVVSAVAVYHLFTHKHRENSGDQSFFSLTDPRKLTVASKTYKASVYAGYAALPIGLVLVLETFNNFVMAFLLFLIQLFIGSFILVTLDRVFEIYGGAIVFAGFHAKWSRVKEFRWGKKTTGRRQLIMETTKGQRIKTKIAPEDQERVEEVLSDFAYFEKDQS</sequence>
<name>D6XT71_BACIE</name>
<dbReference type="Proteomes" id="UP000000271">
    <property type="component" value="Chromosome"/>
</dbReference>
<feature type="transmembrane region" description="Helical" evidence="1">
    <location>
        <begin position="52"/>
        <end position="69"/>
    </location>
</feature>
<feature type="transmembrane region" description="Helical" evidence="1">
    <location>
        <begin position="76"/>
        <end position="94"/>
    </location>
</feature>
<keyword evidence="1" id="KW-1133">Transmembrane helix</keyword>
<organism evidence="2 3">
    <name type="scientific">Bacillus selenitireducens (strain ATCC 700615 / DSM 15326 / MLS10)</name>
    <dbReference type="NCBI Taxonomy" id="439292"/>
    <lineage>
        <taxon>Bacteria</taxon>
        <taxon>Bacillati</taxon>
        <taxon>Bacillota</taxon>
        <taxon>Bacilli</taxon>
        <taxon>Bacillales</taxon>
        <taxon>Bacillaceae</taxon>
        <taxon>Salisediminibacterium</taxon>
    </lineage>
</organism>
<dbReference type="OrthoDB" id="2854917at2"/>
<keyword evidence="1" id="KW-0472">Membrane</keyword>
<dbReference type="KEGG" id="bse:Bsel_1495"/>
<evidence type="ECO:0000313" key="2">
    <source>
        <dbReference type="EMBL" id="ADH99007.1"/>
    </source>
</evidence>
<accession>D6XT71</accession>
<keyword evidence="3" id="KW-1185">Reference proteome</keyword>
<dbReference type="AlphaFoldDB" id="D6XT71"/>
<reference evidence="2" key="1">
    <citation type="submission" date="2009-10" db="EMBL/GenBank/DDBJ databases">
        <title>Complete sequence of Bacillus selenitireducens MLS10.</title>
        <authorList>
            <consortium name="US DOE Joint Genome Institute"/>
            <person name="Lucas S."/>
            <person name="Copeland A."/>
            <person name="Lapidus A."/>
            <person name="Glavina del Rio T."/>
            <person name="Dalin E."/>
            <person name="Tice H."/>
            <person name="Bruce D."/>
            <person name="Goodwin L."/>
            <person name="Pitluck S."/>
            <person name="Sims D."/>
            <person name="Brettin T."/>
            <person name="Detter J.C."/>
            <person name="Han C."/>
            <person name="Larimer F."/>
            <person name="Land M."/>
            <person name="Hauser L."/>
            <person name="Kyrpides N."/>
            <person name="Ovchinnikova G."/>
            <person name="Stolz J."/>
        </authorList>
    </citation>
    <scope>NUCLEOTIDE SEQUENCE [LARGE SCALE GENOMIC DNA]</scope>
    <source>
        <strain evidence="2">MLS10</strain>
    </source>
</reference>
<proteinExistence type="predicted"/>
<protein>
    <recommendedName>
        <fullName evidence="4">DUF5673 domain-containing protein</fullName>
    </recommendedName>
</protein>
<evidence type="ECO:0008006" key="4">
    <source>
        <dbReference type="Google" id="ProtNLM"/>
    </source>
</evidence>
<keyword evidence="1" id="KW-0812">Transmembrane</keyword>
<gene>
    <name evidence="2" type="ordered locus">Bsel_1495</name>
</gene>
<dbReference type="EMBL" id="CP001791">
    <property type="protein sequence ID" value="ADH99007.1"/>
    <property type="molecule type" value="Genomic_DNA"/>
</dbReference>
<evidence type="ECO:0000313" key="3">
    <source>
        <dbReference type="Proteomes" id="UP000000271"/>
    </source>
</evidence>
<dbReference type="HOGENOM" id="CLU_1559880_0_0_9"/>
<evidence type="ECO:0000256" key="1">
    <source>
        <dbReference type="SAM" id="Phobius"/>
    </source>
</evidence>
<dbReference type="RefSeq" id="WP_013172431.1">
    <property type="nucleotide sequence ID" value="NC_014219.1"/>
</dbReference>